<evidence type="ECO:0000313" key="2">
    <source>
        <dbReference type="Proteomes" id="UP000886998"/>
    </source>
</evidence>
<dbReference type="Pfam" id="PF11312">
    <property type="entry name" value="Methyltransf_34"/>
    <property type="match status" value="1"/>
</dbReference>
<dbReference type="EMBL" id="BMAV01005139">
    <property type="protein sequence ID" value="GFY45953.1"/>
    <property type="molecule type" value="Genomic_DNA"/>
</dbReference>
<accession>A0A8X6X2V8</accession>
<dbReference type="InterPro" id="IPR021463">
    <property type="entry name" value="Methyltransf_34"/>
</dbReference>
<dbReference type="InterPro" id="IPR029063">
    <property type="entry name" value="SAM-dependent_MTases_sf"/>
</dbReference>
<protein>
    <submittedName>
        <fullName evidence="1">Uncharacterized protein</fullName>
    </submittedName>
</protein>
<organism evidence="1 2">
    <name type="scientific">Trichonephila inaurata madagascariensis</name>
    <dbReference type="NCBI Taxonomy" id="2747483"/>
    <lineage>
        <taxon>Eukaryota</taxon>
        <taxon>Metazoa</taxon>
        <taxon>Ecdysozoa</taxon>
        <taxon>Arthropoda</taxon>
        <taxon>Chelicerata</taxon>
        <taxon>Arachnida</taxon>
        <taxon>Araneae</taxon>
        <taxon>Araneomorphae</taxon>
        <taxon>Entelegynae</taxon>
        <taxon>Araneoidea</taxon>
        <taxon>Nephilidae</taxon>
        <taxon>Trichonephila</taxon>
        <taxon>Trichonephila inaurata</taxon>
    </lineage>
</organism>
<proteinExistence type="predicted"/>
<name>A0A8X6X2V8_9ARAC</name>
<keyword evidence="2" id="KW-1185">Reference proteome</keyword>
<dbReference type="Proteomes" id="UP000886998">
    <property type="component" value="Unassembled WGS sequence"/>
</dbReference>
<sequence>MWNTSDVVRLYANVLHYEIMKNSVNEGDVRRGIQIVKHAYRPQRERQTSIESCTEDNSIAYRCAYLHMYSPVHTTMVCYVMNWALDQEREYFQSLLQKRSRSLKICNLGGGPGADLIGVITAFQKEFGYFHTSATIIDIVSEWKDIFGSIINELRYGFYGYFKLNPQYFEWSFLTANLMDRITGDVNNAINSADFITMTKFVSAVVHQNATGMIKNIFKKMKPGALVLFIDNAAGGSREVVLKVANECHFKPVFGPFEHYLYTNEELQVKRFGYWNCHETAVTIVILAKPSFI</sequence>
<dbReference type="SUPFAM" id="SSF53335">
    <property type="entry name" value="S-adenosyl-L-methionine-dependent methyltransferases"/>
    <property type="match status" value="1"/>
</dbReference>
<comment type="caution">
    <text evidence="1">The sequence shown here is derived from an EMBL/GenBank/DDBJ whole genome shotgun (WGS) entry which is preliminary data.</text>
</comment>
<dbReference type="OrthoDB" id="6416765at2759"/>
<gene>
    <name evidence="1" type="primary">NCL1_42418</name>
    <name evidence="1" type="ORF">TNIN_299071</name>
</gene>
<dbReference type="AlphaFoldDB" id="A0A8X6X2V8"/>
<evidence type="ECO:0000313" key="1">
    <source>
        <dbReference type="EMBL" id="GFY45953.1"/>
    </source>
</evidence>
<reference evidence="1" key="1">
    <citation type="submission" date="2020-08" db="EMBL/GenBank/DDBJ databases">
        <title>Multicomponent nature underlies the extraordinary mechanical properties of spider dragline silk.</title>
        <authorList>
            <person name="Kono N."/>
            <person name="Nakamura H."/>
            <person name="Mori M."/>
            <person name="Yoshida Y."/>
            <person name="Ohtoshi R."/>
            <person name="Malay A.D."/>
            <person name="Moran D.A.P."/>
            <person name="Tomita M."/>
            <person name="Numata K."/>
            <person name="Arakawa K."/>
        </authorList>
    </citation>
    <scope>NUCLEOTIDE SEQUENCE</scope>
</reference>